<evidence type="ECO:0000256" key="2">
    <source>
        <dbReference type="ARBA" id="ARBA00022692"/>
    </source>
</evidence>
<keyword evidence="4 6" id="KW-0472">Membrane</keyword>
<evidence type="ECO:0000313" key="7">
    <source>
        <dbReference type="EMBL" id="RCN50398.1"/>
    </source>
</evidence>
<keyword evidence="8" id="KW-1185">Reference proteome</keyword>
<keyword evidence="2 6" id="KW-0812">Transmembrane</keyword>
<dbReference type="InterPro" id="IPR021134">
    <property type="entry name" value="Bestrophin-like"/>
</dbReference>
<evidence type="ECO:0000256" key="3">
    <source>
        <dbReference type="ARBA" id="ARBA00022989"/>
    </source>
</evidence>
<keyword evidence="6" id="KW-0406">Ion transport</keyword>
<organism evidence="7 8">
    <name type="scientific">Ancylostoma caninum</name>
    <name type="common">Dog hookworm</name>
    <dbReference type="NCBI Taxonomy" id="29170"/>
    <lineage>
        <taxon>Eukaryota</taxon>
        <taxon>Metazoa</taxon>
        <taxon>Ecdysozoa</taxon>
        <taxon>Nematoda</taxon>
        <taxon>Chromadorea</taxon>
        <taxon>Rhabditida</taxon>
        <taxon>Rhabditina</taxon>
        <taxon>Rhabditomorpha</taxon>
        <taxon>Strongyloidea</taxon>
        <taxon>Ancylostomatidae</taxon>
        <taxon>Ancylostomatinae</taxon>
        <taxon>Ancylostoma</taxon>
    </lineage>
</organism>
<dbReference type="EMBL" id="JOJR01000023">
    <property type="protein sequence ID" value="RCN50398.1"/>
    <property type="molecule type" value="Genomic_DNA"/>
</dbReference>
<sequence length="214" mass="25548">MTLNYNRAASTTKPWRFLKLLFTWKASIWKAVYLELLCFLLIYGTLSAIYRAVLNSSQQSVGLMTALYVRGRDERARMYRRNIIRYCELVQVLVFRDISMRVRRRFPTLDTIVAAGFMMPHEKEIFESYSDKANTPKYWIPANWALAMTYQAWKNGHIENAYYKLTLQEEIKKWRTNMEWVFNYDWVPLPLMYPQVGCDMPRVILGRLSRELKI</sequence>
<comment type="caution">
    <text evidence="6">Lacks conserved residue(s) required for the propagation of feature annotation.</text>
</comment>
<keyword evidence="6" id="KW-1003">Cell membrane</keyword>
<comment type="function">
    <text evidence="6">Forms chloride channels.</text>
</comment>
<dbReference type="PANTHER" id="PTHR10736">
    <property type="entry name" value="BESTROPHIN"/>
    <property type="match status" value="1"/>
</dbReference>
<keyword evidence="6" id="KW-0868">Chloride</keyword>
<comment type="caution">
    <text evidence="7">The sequence shown here is derived from an EMBL/GenBank/DDBJ whole genome shotgun (WGS) entry which is preliminary data.</text>
</comment>
<name>A0A368H3Q5_ANCCA</name>
<keyword evidence="6" id="KW-0407">Ion channel</keyword>
<dbReference type="InterPro" id="IPR000615">
    <property type="entry name" value="Bestrophin"/>
</dbReference>
<dbReference type="Proteomes" id="UP000252519">
    <property type="component" value="Unassembled WGS sequence"/>
</dbReference>
<dbReference type="GO" id="GO:0005886">
    <property type="term" value="C:plasma membrane"/>
    <property type="evidence" value="ECO:0007669"/>
    <property type="project" value="UniProtKB-SubCell"/>
</dbReference>
<proteinExistence type="inferred from homology"/>
<keyword evidence="6" id="KW-0813">Transport</keyword>
<dbReference type="AlphaFoldDB" id="A0A368H3Q5"/>
<comment type="similarity">
    <text evidence="5 6">Belongs to the anion channel-forming bestrophin (TC 1.A.46) family. Calcium-sensitive chloride channel subfamily.</text>
</comment>
<dbReference type="STRING" id="29170.A0A368H3Q5"/>
<evidence type="ECO:0000256" key="1">
    <source>
        <dbReference type="ARBA" id="ARBA00004370"/>
    </source>
</evidence>
<reference evidence="7 8" key="1">
    <citation type="submission" date="2014-10" db="EMBL/GenBank/DDBJ databases">
        <title>Draft genome of the hookworm Ancylostoma caninum.</title>
        <authorList>
            <person name="Mitreva M."/>
        </authorList>
    </citation>
    <scope>NUCLEOTIDE SEQUENCE [LARGE SCALE GENOMIC DNA]</scope>
    <source>
        <strain evidence="7 8">Baltimore</strain>
    </source>
</reference>
<protein>
    <recommendedName>
        <fullName evidence="6">Bestrophin homolog</fullName>
    </recommendedName>
</protein>
<feature type="transmembrane region" description="Helical" evidence="6">
    <location>
        <begin position="31"/>
        <end position="54"/>
    </location>
</feature>
<dbReference type="OrthoDB" id="201595at2759"/>
<comment type="subcellular location">
    <subcellularLocation>
        <location evidence="6">Cell membrane</location>
        <topology evidence="6">Multi-pass membrane protein</topology>
    </subcellularLocation>
    <subcellularLocation>
        <location evidence="1">Membrane</location>
    </subcellularLocation>
</comment>
<keyword evidence="3 6" id="KW-1133">Transmembrane helix</keyword>
<accession>A0A368H3Q5</accession>
<dbReference type="GO" id="GO:0034707">
    <property type="term" value="C:chloride channel complex"/>
    <property type="evidence" value="ECO:0007669"/>
    <property type="project" value="UniProtKB-KW"/>
</dbReference>
<evidence type="ECO:0000256" key="4">
    <source>
        <dbReference type="ARBA" id="ARBA00023136"/>
    </source>
</evidence>
<dbReference type="Pfam" id="PF01062">
    <property type="entry name" value="Bestrophin"/>
    <property type="match status" value="2"/>
</dbReference>
<evidence type="ECO:0000256" key="5">
    <source>
        <dbReference type="ARBA" id="ARBA00034769"/>
    </source>
</evidence>
<keyword evidence="6" id="KW-0869">Chloride channel</keyword>
<dbReference type="PANTHER" id="PTHR10736:SF9">
    <property type="entry name" value="BESTROPHIN HOMOLOG 1-RELATED"/>
    <property type="match status" value="1"/>
</dbReference>
<gene>
    <name evidence="7" type="ORF">ANCCAN_03420</name>
</gene>
<evidence type="ECO:0000256" key="6">
    <source>
        <dbReference type="RuleBase" id="RU363126"/>
    </source>
</evidence>
<evidence type="ECO:0000313" key="8">
    <source>
        <dbReference type="Proteomes" id="UP000252519"/>
    </source>
</evidence>
<dbReference type="GO" id="GO:0005254">
    <property type="term" value="F:chloride channel activity"/>
    <property type="evidence" value="ECO:0007669"/>
    <property type="project" value="UniProtKB-KW"/>
</dbReference>